<dbReference type="InterPro" id="IPR015855">
    <property type="entry name" value="ABC_transpr_MalK-like"/>
</dbReference>
<evidence type="ECO:0000256" key="5">
    <source>
        <dbReference type="ARBA" id="ARBA00022967"/>
    </source>
</evidence>
<dbReference type="InterPro" id="IPR027417">
    <property type="entry name" value="P-loop_NTPase"/>
</dbReference>
<dbReference type="InterPro" id="IPR047641">
    <property type="entry name" value="ABC_transpr_MalK/UgpC-like"/>
</dbReference>
<dbReference type="SUPFAM" id="SSF50331">
    <property type="entry name" value="MOP-like"/>
    <property type="match status" value="1"/>
</dbReference>
<evidence type="ECO:0000256" key="3">
    <source>
        <dbReference type="ARBA" id="ARBA00022741"/>
    </source>
</evidence>
<sequence length="368" mass="39269">MAEVVLKDLVKTYPGNESRATDAVSLEVADGEFMVLLGPSGCGKTTLLRMVAGLELPDSGQIVIGDRDVTYLEPRRRNLSMVFQSYAVFPNKSVADNIGFGLRVRGVGADDVRRKVAWAAELLQLTPYLDRYPAKLSGGQRQRVAVARAIVMDADVLLMDEPLSNLDALLRLSFRAELKKLVGELGTTTLYVTHDQVEALSLGDRVAVMREGAVVQCAAPTSVYDEPADTFVGGFLGSPPMNFLTGTVGHDGTALRLDLGGQSVPVPPALASYKGSDLTLGIRPESVTVEEPGTTAIADDTATVRGALQVLEPLGSAVLLTTEVCGQTVKVQAPAAFRTEPSSELRLCIPAGQCRWYDPETGLLLEVP</sequence>
<evidence type="ECO:0000256" key="4">
    <source>
        <dbReference type="ARBA" id="ARBA00022840"/>
    </source>
</evidence>
<dbReference type="STRING" id="882086.SacxiDRAFT_2606"/>
<dbReference type="PROSITE" id="PS50893">
    <property type="entry name" value="ABC_TRANSPORTER_2"/>
    <property type="match status" value="1"/>
</dbReference>
<dbReference type="EMBL" id="JH636049">
    <property type="protein sequence ID" value="EID54826.1"/>
    <property type="molecule type" value="Genomic_DNA"/>
</dbReference>
<dbReference type="Pfam" id="PF00005">
    <property type="entry name" value="ABC_tran"/>
    <property type="match status" value="1"/>
</dbReference>
<dbReference type="Pfam" id="PF17912">
    <property type="entry name" value="OB_MalK"/>
    <property type="match status" value="1"/>
</dbReference>
<dbReference type="InterPro" id="IPR040582">
    <property type="entry name" value="OB_MalK-like"/>
</dbReference>
<evidence type="ECO:0000313" key="8">
    <source>
        <dbReference type="EMBL" id="EID54826.1"/>
    </source>
</evidence>
<dbReference type="PANTHER" id="PTHR43875:SF15">
    <property type="entry name" value="TREHALOSE IMPORT ATP-BINDING PROTEIN SUGC"/>
    <property type="match status" value="1"/>
</dbReference>
<dbReference type="InterPro" id="IPR003439">
    <property type="entry name" value="ABC_transporter-like_ATP-bd"/>
</dbReference>
<dbReference type="Gene3D" id="3.40.50.300">
    <property type="entry name" value="P-loop containing nucleotide triphosphate hydrolases"/>
    <property type="match status" value="1"/>
</dbReference>
<keyword evidence="3" id="KW-0547">Nucleotide-binding</keyword>
<dbReference type="InterPro" id="IPR012340">
    <property type="entry name" value="NA-bd_OB-fold"/>
</dbReference>
<keyword evidence="5" id="KW-1278">Translocase</keyword>
<dbReference type="eggNOG" id="COG3842">
    <property type="taxonomic scope" value="Bacteria"/>
</dbReference>
<dbReference type="GO" id="GO:0140359">
    <property type="term" value="F:ABC-type transporter activity"/>
    <property type="evidence" value="ECO:0007669"/>
    <property type="project" value="InterPro"/>
</dbReference>
<dbReference type="Gene3D" id="2.40.50.140">
    <property type="entry name" value="Nucleic acid-binding proteins"/>
    <property type="match status" value="1"/>
</dbReference>
<dbReference type="GO" id="GO:0055052">
    <property type="term" value="C:ATP-binding cassette (ABC) transporter complex, substrate-binding subunit-containing"/>
    <property type="evidence" value="ECO:0007669"/>
    <property type="project" value="TreeGrafter"/>
</dbReference>
<evidence type="ECO:0000256" key="2">
    <source>
        <dbReference type="ARBA" id="ARBA00022475"/>
    </source>
</evidence>
<keyword evidence="9" id="KW-1185">Reference proteome</keyword>
<keyword evidence="1" id="KW-0813">Transport</keyword>
<dbReference type="SUPFAM" id="SSF52540">
    <property type="entry name" value="P-loop containing nucleoside triphosphate hydrolases"/>
    <property type="match status" value="1"/>
</dbReference>
<dbReference type="CDD" id="cd03301">
    <property type="entry name" value="ABC_MalK_N"/>
    <property type="match status" value="1"/>
</dbReference>
<dbReference type="PROSITE" id="PS00211">
    <property type="entry name" value="ABC_TRANSPORTER_1"/>
    <property type="match status" value="1"/>
</dbReference>
<organism evidence="8 9">
    <name type="scientific">Saccharomonospora xinjiangensis XJ-54</name>
    <dbReference type="NCBI Taxonomy" id="882086"/>
    <lineage>
        <taxon>Bacteria</taxon>
        <taxon>Bacillati</taxon>
        <taxon>Actinomycetota</taxon>
        <taxon>Actinomycetes</taxon>
        <taxon>Pseudonocardiales</taxon>
        <taxon>Pseudonocardiaceae</taxon>
        <taxon>Saccharomonospora</taxon>
    </lineage>
</organism>
<keyword evidence="6" id="KW-0472">Membrane</keyword>
<name>I0V3X3_9PSEU</name>
<evidence type="ECO:0000256" key="6">
    <source>
        <dbReference type="ARBA" id="ARBA00023136"/>
    </source>
</evidence>
<dbReference type="Gene3D" id="2.40.50.100">
    <property type="match status" value="1"/>
</dbReference>
<dbReference type="PANTHER" id="PTHR43875">
    <property type="entry name" value="MALTODEXTRIN IMPORT ATP-BINDING PROTEIN MSMX"/>
    <property type="match status" value="1"/>
</dbReference>
<accession>I0V3X3</accession>
<evidence type="ECO:0000259" key="7">
    <source>
        <dbReference type="PROSITE" id="PS50893"/>
    </source>
</evidence>
<keyword evidence="8" id="KW-0762">Sugar transport</keyword>
<proteinExistence type="predicted"/>
<dbReference type="AlphaFoldDB" id="I0V3X3"/>
<dbReference type="SMART" id="SM00382">
    <property type="entry name" value="AAA"/>
    <property type="match status" value="1"/>
</dbReference>
<protein>
    <submittedName>
        <fullName evidence="8">ATPase component of ABC-type sugar transporter</fullName>
    </submittedName>
</protein>
<dbReference type="InterPro" id="IPR017871">
    <property type="entry name" value="ABC_transporter-like_CS"/>
</dbReference>
<keyword evidence="4" id="KW-0067">ATP-binding</keyword>
<dbReference type="GO" id="GO:0005524">
    <property type="term" value="F:ATP binding"/>
    <property type="evidence" value="ECO:0007669"/>
    <property type="project" value="UniProtKB-KW"/>
</dbReference>
<dbReference type="RefSeq" id="WP_006238973.1">
    <property type="nucleotide sequence ID" value="NZ_JH636049.1"/>
</dbReference>
<evidence type="ECO:0000313" key="9">
    <source>
        <dbReference type="Proteomes" id="UP000004691"/>
    </source>
</evidence>
<feature type="domain" description="ABC transporter" evidence="7">
    <location>
        <begin position="4"/>
        <end position="236"/>
    </location>
</feature>
<evidence type="ECO:0000256" key="1">
    <source>
        <dbReference type="ARBA" id="ARBA00022448"/>
    </source>
</evidence>
<dbReference type="InterPro" id="IPR008995">
    <property type="entry name" value="Mo/tungstate-bd_C_term_dom"/>
</dbReference>
<dbReference type="HOGENOM" id="CLU_000604_1_1_11"/>
<dbReference type="GO" id="GO:0008643">
    <property type="term" value="P:carbohydrate transport"/>
    <property type="evidence" value="ECO:0007669"/>
    <property type="project" value="InterPro"/>
</dbReference>
<reference evidence="8 9" key="1">
    <citation type="submission" date="2012-01" db="EMBL/GenBank/DDBJ databases">
        <title>Improved High-Quality Draft sequence of Saccharomonospora xinjiangensis XJ-54.</title>
        <authorList>
            <consortium name="US DOE Joint Genome Institute"/>
            <person name="Lucas S."/>
            <person name="Han J."/>
            <person name="Lapidus A."/>
            <person name="Cheng J.-F."/>
            <person name="Goodwin L."/>
            <person name="Pitluck S."/>
            <person name="Peters L."/>
            <person name="Mikhailova N."/>
            <person name="Teshima H."/>
            <person name="Detter J.C."/>
            <person name="Han C."/>
            <person name="Tapia R."/>
            <person name="Land M."/>
            <person name="Hauser L."/>
            <person name="Kyrpides N."/>
            <person name="Ivanova N."/>
            <person name="Pagani I."/>
            <person name="Brambilla E.-M."/>
            <person name="Klenk H.-P."/>
            <person name="Woyke T."/>
        </authorList>
    </citation>
    <scope>NUCLEOTIDE SEQUENCE [LARGE SCALE GENOMIC DNA]</scope>
    <source>
        <strain evidence="8 9">XJ-54</strain>
    </source>
</reference>
<dbReference type="GO" id="GO:0016887">
    <property type="term" value="F:ATP hydrolysis activity"/>
    <property type="evidence" value="ECO:0007669"/>
    <property type="project" value="InterPro"/>
</dbReference>
<dbReference type="OrthoDB" id="9802264at2"/>
<dbReference type="FunFam" id="3.40.50.300:FF:000042">
    <property type="entry name" value="Maltose/maltodextrin ABC transporter, ATP-binding protein"/>
    <property type="match status" value="1"/>
</dbReference>
<gene>
    <name evidence="8" type="ORF">SacxiDRAFT_2606</name>
</gene>
<keyword evidence="2" id="KW-1003">Cell membrane</keyword>
<dbReference type="Proteomes" id="UP000004691">
    <property type="component" value="Unassembled WGS sequence"/>
</dbReference>
<dbReference type="InterPro" id="IPR003593">
    <property type="entry name" value="AAA+_ATPase"/>
</dbReference>